<feature type="region of interest" description="Disordered" evidence="1">
    <location>
        <begin position="250"/>
        <end position="273"/>
    </location>
</feature>
<evidence type="ECO:0000313" key="2">
    <source>
        <dbReference type="EMBL" id="CAB4131852.1"/>
    </source>
</evidence>
<reference evidence="2" key="1">
    <citation type="submission" date="2020-04" db="EMBL/GenBank/DDBJ databases">
        <authorList>
            <person name="Chiriac C."/>
            <person name="Salcher M."/>
            <person name="Ghai R."/>
            <person name="Kavagutti S V."/>
        </authorList>
    </citation>
    <scope>NUCLEOTIDE SEQUENCE</scope>
</reference>
<proteinExistence type="predicted"/>
<feature type="compositionally biased region" description="Polar residues" evidence="1">
    <location>
        <begin position="256"/>
        <end position="265"/>
    </location>
</feature>
<accession>A0A6J5LE46</accession>
<organism evidence="2">
    <name type="scientific">uncultured Caudovirales phage</name>
    <dbReference type="NCBI Taxonomy" id="2100421"/>
    <lineage>
        <taxon>Viruses</taxon>
        <taxon>Duplodnaviria</taxon>
        <taxon>Heunggongvirae</taxon>
        <taxon>Uroviricota</taxon>
        <taxon>Caudoviricetes</taxon>
        <taxon>Peduoviridae</taxon>
        <taxon>Maltschvirus</taxon>
        <taxon>Maltschvirus maltsch</taxon>
    </lineage>
</organism>
<gene>
    <name evidence="2" type="ORF">UFOVP125_62</name>
</gene>
<feature type="compositionally biased region" description="Basic and acidic residues" evidence="1">
    <location>
        <begin position="130"/>
        <end position="142"/>
    </location>
</feature>
<name>A0A6J5LE46_9CAUD</name>
<protein>
    <submittedName>
        <fullName evidence="2">Uncharacterized protein</fullName>
    </submittedName>
</protein>
<evidence type="ECO:0000256" key="1">
    <source>
        <dbReference type="SAM" id="MobiDB-lite"/>
    </source>
</evidence>
<sequence length="347" mass="35468">MGQFKPMVKMETTEPSVILKLKKGGHVAMNRGGEYGFANMRSKGVNTAPDAAYTAPAAAPKAPSVMARRAAMAAPLMKKGGKAEKHEDAAQDRAMIKKAMAGKKFASGGTIEGNAGKFAKTKVVDGDKTDKAHGTGEVKEGKPAGYKTGGTIEGNAGKFAKTKVVDGDKKDSAHGTGKVRMSNAGGFKDGGSTNWENRPANSAKPGKSNTTTGEVKEANAGGFKQGGSAKKHFATGGSVNDAGHAVAMPRKPVSKPVSNTAQSGTFKKGGKVMRKADGGLTDLSGGAYDKSVGPGADEMEMANAIRNAPSDAMNAVMRLLGKKPSAGAGRGFVNPPVTRKSGGRAKC</sequence>
<feature type="region of interest" description="Disordered" evidence="1">
    <location>
        <begin position="327"/>
        <end position="347"/>
    </location>
</feature>
<dbReference type="EMBL" id="LR796253">
    <property type="protein sequence ID" value="CAB4131852.1"/>
    <property type="molecule type" value="Genomic_DNA"/>
</dbReference>
<feature type="region of interest" description="Disordered" evidence="1">
    <location>
        <begin position="130"/>
        <end position="149"/>
    </location>
</feature>
<feature type="compositionally biased region" description="Polar residues" evidence="1">
    <location>
        <begin position="191"/>
        <end position="200"/>
    </location>
</feature>
<feature type="region of interest" description="Disordered" evidence="1">
    <location>
        <begin position="167"/>
        <end position="235"/>
    </location>
</feature>